<dbReference type="EMBL" id="CP073371">
    <property type="protein sequence ID" value="QUJ74838.1"/>
    <property type="molecule type" value="Genomic_DNA"/>
</dbReference>
<keyword evidence="1" id="KW-0614">Plasmid</keyword>
<proteinExistence type="predicted"/>
<dbReference type="Proteomes" id="UP000682967">
    <property type="component" value="Plasmid pHsi204"/>
</dbReference>
<dbReference type="KEGG" id="hsin:KDQ40_21300"/>
<dbReference type="AlphaFoldDB" id="A0A8T8KIB5"/>
<reference evidence="1" key="1">
    <citation type="submission" date="2021-04" db="EMBL/GenBank/DDBJ databases">
        <title>Complete Genome sequence and Methylome Analysis of the Haloarchaeon Haloarcula sinaiiensis.</title>
        <authorList>
            <person name="Fomenkov A."/>
            <person name="DasSarma P."/>
            <person name="DasSarma S."/>
            <person name="Roberts R.J."/>
        </authorList>
    </citation>
    <scope>NUCLEOTIDE SEQUENCE</scope>
    <source>
        <strain evidence="1">ATCC 33800</strain>
        <plasmid evidence="1">pHsi204</plasmid>
    </source>
</reference>
<protein>
    <submittedName>
        <fullName evidence="1">Uncharacterized protein</fullName>
    </submittedName>
</protein>
<evidence type="ECO:0000313" key="1">
    <source>
        <dbReference type="EMBL" id="QUJ74838.1"/>
    </source>
</evidence>
<dbReference type="OrthoDB" id="380678at2157"/>
<organism evidence="1 2">
    <name type="scientific">Haloarcula marismortui ATCC 33800</name>
    <dbReference type="NCBI Taxonomy" id="662476"/>
    <lineage>
        <taxon>Archaea</taxon>
        <taxon>Methanobacteriati</taxon>
        <taxon>Methanobacteriota</taxon>
        <taxon>Stenosarchaea group</taxon>
        <taxon>Halobacteria</taxon>
        <taxon>Halobacteriales</taxon>
        <taxon>Haloarculaceae</taxon>
        <taxon>Haloarcula</taxon>
    </lineage>
</organism>
<gene>
    <name evidence="1" type="ORF">KDQ40_21300</name>
</gene>
<dbReference type="GeneID" id="64825550"/>
<geneLocation type="plasmid" evidence="1 2">
    <name>pHsi204</name>
</geneLocation>
<evidence type="ECO:0000313" key="2">
    <source>
        <dbReference type="Proteomes" id="UP000682967"/>
    </source>
</evidence>
<accession>A0A8T8KIB5</accession>
<dbReference type="RefSeq" id="WP_160164348.1">
    <property type="nucleotide sequence ID" value="NZ_AOLR01000073.1"/>
</dbReference>
<sequence length="55" mass="5683">MTTPADQLAEARAAVAAVDLNAFSRADARIVLDIEETLAGLEQAYSESSEGTDGA</sequence>
<name>A0A8T8KIB5_9EURY</name>